<dbReference type="PANTHER" id="PTHR11102">
    <property type="entry name" value="SEL-1-LIKE PROTEIN"/>
    <property type="match status" value="1"/>
</dbReference>
<keyword evidence="2" id="KW-0802">TPR repeat</keyword>
<sequence length="621" mass="69506">MASAQAKQKMVSFHKNLLSPTTISQDESKRRKSSPPPILKKEPNQELPRKRILSIASGTDELHKQSASGLISNLVSQLEKQGKTTEQSVVVNNNSKPISKKLNEMSNENSSCSINGVMQLVSDIDEITNWDKKIDENDEKISKAIHLLKSQLGDVYQLLLKIQKSNWFVDLRFAKKAKKLTNELDNVTTLLGLSISYLKSSKETIDINVYEVDHRNNLALEGDKYYLGHGVSQNYETAFNFYLQAANLDEPRCQYIIGTMHIEGKGIEQNGRKGVKWILKSSMQNYADALNQMGIYYEKGFIVEVNYPLAAKFYCKASQLSHLDGMTNYAAFLRQGKGTEKNIQKALSLLIKACEKNYDKAQNELGFMYYKGLGVDQNTKQAVELFTMAADRGNAVALNNLGISYEDGMGVVRDYAKATVCYEQSVELGNVNALNNLGYIKLLQHDYESALDLFHKAADRCSADAMYNLSNVYRKGLGVSADISISIKYLHKAAANGHVKSQKMLGDLFYSGLENVVEKDKKQAASFYYKAGVNGDAESCNSLGCMYEDGCEDVLERNEETAFKWFRKASDLGSENGMVNLASIYERRNQTDQAVKLLKRASSLGNQKALEKLESFSKFNM</sequence>
<dbReference type="Gene3D" id="1.25.40.10">
    <property type="entry name" value="Tetratricopeptide repeat domain"/>
    <property type="match status" value="2"/>
</dbReference>
<protein>
    <submittedName>
        <fullName evidence="4">Predicted protein</fullName>
    </submittedName>
</protein>
<dbReference type="Pfam" id="PF08238">
    <property type="entry name" value="Sel1"/>
    <property type="match status" value="10"/>
</dbReference>
<feature type="compositionally biased region" description="Basic and acidic residues" evidence="3">
    <location>
        <begin position="39"/>
        <end position="49"/>
    </location>
</feature>
<comment type="similarity">
    <text evidence="1">Belongs to the sel-1 family.</text>
</comment>
<dbReference type="SMART" id="SM00028">
    <property type="entry name" value="TPR"/>
    <property type="match status" value="2"/>
</dbReference>
<dbReference type="eggNOG" id="KOG1550">
    <property type="taxonomic scope" value="Eukaryota"/>
</dbReference>
<evidence type="ECO:0000313" key="5">
    <source>
        <dbReference type="Proteomes" id="UP000006671"/>
    </source>
</evidence>
<proteinExistence type="inferred from homology"/>
<dbReference type="InterPro" id="IPR050767">
    <property type="entry name" value="Sel1_AlgK"/>
</dbReference>
<dbReference type="RefSeq" id="XP_002682722.1">
    <property type="nucleotide sequence ID" value="XM_002682676.1"/>
</dbReference>
<name>D2UZQ7_NAEGR</name>
<dbReference type="Pfam" id="PF13176">
    <property type="entry name" value="TPR_7"/>
    <property type="match status" value="1"/>
</dbReference>
<dbReference type="GeneID" id="8859555"/>
<dbReference type="VEuPathDB" id="AmoebaDB:NAEGRDRAFT_45531"/>
<organism evidence="5">
    <name type="scientific">Naegleria gruberi</name>
    <name type="common">Amoeba</name>
    <dbReference type="NCBI Taxonomy" id="5762"/>
    <lineage>
        <taxon>Eukaryota</taxon>
        <taxon>Discoba</taxon>
        <taxon>Heterolobosea</taxon>
        <taxon>Tetramitia</taxon>
        <taxon>Eutetramitia</taxon>
        <taxon>Vahlkampfiidae</taxon>
        <taxon>Naegleria</taxon>
    </lineage>
</organism>
<evidence type="ECO:0000256" key="3">
    <source>
        <dbReference type="SAM" id="MobiDB-lite"/>
    </source>
</evidence>
<dbReference type="SUPFAM" id="SSF81901">
    <property type="entry name" value="HCP-like"/>
    <property type="match status" value="3"/>
</dbReference>
<dbReference type="PROSITE" id="PS50005">
    <property type="entry name" value="TPR"/>
    <property type="match status" value="1"/>
</dbReference>
<evidence type="ECO:0000313" key="4">
    <source>
        <dbReference type="EMBL" id="EFC49978.1"/>
    </source>
</evidence>
<dbReference type="EMBL" id="GG738846">
    <property type="protein sequence ID" value="EFC49978.1"/>
    <property type="molecule type" value="Genomic_DNA"/>
</dbReference>
<dbReference type="GO" id="GO:0036503">
    <property type="term" value="P:ERAD pathway"/>
    <property type="evidence" value="ECO:0007669"/>
    <property type="project" value="TreeGrafter"/>
</dbReference>
<dbReference type="SMART" id="SM00671">
    <property type="entry name" value="SEL1"/>
    <property type="match status" value="11"/>
</dbReference>
<reference evidence="4 5" key="1">
    <citation type="journal article" date="2010" name="Cell">
        <title>The genome of Naegleria gruberi illuminates early eukaryotic versatility.</title>
        <authorList>
            <person name="Fritz-Laylin L.K."/>
            <person name="Prochnik S.E."/>
            <person name="Ginger M.L."/>
            <person name="Dacks J.B."/>
            <person name="Carpenter M.L."/>
            <person name="Field M.C."/>
            <person name="Kuo A."/>
            <person name="Paredez A."/>
            <person name="Chapman J."/>
            <person name="Pham J."/>
            <person name="Shu S."/>
            <person name="Neupane R."/>
            <person name="Cipriano M."/>
            <person name="Mancuso J."/>
            <person name="Tu H."/>
            <person name="Salamov A."/>
            <person name="Lindquist E."/>
            <person name="Shapiro H."/>
            <person name="Lucas S."/>
            <person name="Grigoriev I.V."/>
            <person name="Cande W.Z."/>
            <person name="Fulton C."/>
            <person name="Rokhsar D.S."/>
            <person name="Dawson S.C."/>
        </authorList>
    </citation>
    <scope>NUCLEOTIDE SEQUENCE [LARGE SCALE GENOMIC DNA]</scope>
    <source>
        <strain evidence="4 5">NEG-M</strain>
    </source>
</reference>
<dbReference type="GO" id="GO:0005789">
    <property type="term" value="C:endoplasmic reticulum membrane"/>
    <property type="evidence" value="ECO:0007669"/>
    <property type="project" value="TreeGrafter"/>
</dbReference>
<dbReference type="InterPro" id="IPR019734">
    <property type="entry name" value="TPR_rpt"/>
</dbReference>
<dbReference type="AlphaFoldDB" id="D2UZQ7"/>
<dbReference type="KEGG" id="ngr:NAEGRDRAFT_45531"/>
<keyword evidence="5" id="KW-1185">Reference proteome</keyword>
<dbReference type="InParanoid" id="D2UZQ7"/>
<evidence type="ECO:0000256" key="2">
    <source>
        <dbReference type="PROSITE-ProRule" id="PRU00339"/>
    </source>
</evidence>
<dbReference type="Proteomes" id="UP000006671">
    <property type="component" value="Unassembled WGS sequence"/>
</dbReference>
<gene>
    <name evidence="4" type="ORF">NAEGRDRAFT_45531</name>
</gene>
<feature type="region of interest" description="Disordered" evidence="3">
    <location>
        <begin position="1"/>
        <end position="49"/>
    </location>
</feature>
<dbReference type="InterPro" id="IPR006597">
    <property type="entry name" value="Sel1-like"/>
</dbReference>
<dbReference type="OrthoDB" id="2384430at2759"/>
<feature type="repeat" description="TPR" evidence="2">
    <location>
        <begin position="431"/>
        <end position="464"/>
    </location>
</feature>
<evidence type="ECO:0000256" key="1">
    <source>
        <dbReference type="ARBA" id="ARBA00038101"/>
    </source>
</evidence>
<dbReference type="PANTHER" id="PTHR11102:SF160">
    <property type="entry name" value="ERAD-ASSOCIATED E3 UBIQUITIN-PROTEIN LIGASE COMPONENT HRD3"/>
    <property type="match status" value="1"/>
</dbReference>
<accession>D2UZQ7</accession>
<dbReference type="InterPro" id="IPR011990">
    <property type="entry name" value="TPR-like_helical_dom_sf"/>
</dbReference>
<dbReference type="STRING" id="5762.D2UZQ7"/>